<feature type="domain" description="Membrane transport protein MMPL" evidence="8">
    <location>
        <begin position="67"/>
        <end position="329"/>
    </location>
</feature>
<feature type="transmembrane region" description="Helical" evidence="7">
    <location>
        <begin position="136"/>
        <end position="155"/>
    </location>
</feature>
<dbReference type="OrthoDB" id="2365435at2"/>
<dbReference type="Pfam" id="PF03176">
    <property type="entry name" value="MMPL"/>
    <property type="match status" value="2"/>
</dbReference>
<evidence type="ECO:0000313" key="10">
    <source>
        <dbReference type="Proteomes" id="UP000312032"/>
    </source>
</evidence>
<feature type="transmembrane region" description="Helical" evidence="7">
    <location>
        <begin position="237"/>
        <end position="261"/>
    </location>
</feature>
<keyword evidence="4 7" id="KW-0812">Transmembrane</keyword>
<name>A0A5C4U6E0_9CORY</name>
<dbReference type="Gene3D" id="1.20.1640.10">
    <property type="entry name" value="Multidrug efflux transporter AcrB transmembrane domain"/>
    <property type="match status" value="2"/>
</dbReference>
<evidence type="ECO:0000256" key="7">
    <source>
        <dbReference type="SAM" id="Phobius"/>
    </source>
</evidence>
<dbReference type="InterPro" id="IPR050545">
    <property type="entry name" value="Mycobact_MmpL"/>
</dbReference>
<protein>
    <submittedName>
        <fullName evidence="9">MMPL family transporter</fullName>
    </submittedName>
</protein>
<dbReference type="PANTHER" id="PTHR33406:SF6">
    <property type="entry name" value="MEMBRANE PROTEIN YDGH-RELATED"/>
    <property type="match status" value="1"/>
</dbReference>
<feature type="domain" description="Membrane transport protein MMPL" evidence="8">
    <location>
        <begin position="420"/>
        <end position="626"/>
    </location>
</feature>
<keyword evidence="5 7" id="KW-1133">Transmembrane helix</keyword>
<comment type="caution">
    <text evidence="9">The sequence shown here is derived from an EMBL/GenBank/DDBJ whole genome shotgun (WGS) entry which is preliminary data.</text>
</comment>
<feature type="transmembrane region" description="Helical" evidence="7">
    <location>
        <begin position="328"/>
        <end position="348"/>
    </location>
</feature>
<dbReference type="EMBL" id="VDHJ01000003">
    <property type="protein sequence ID" value="TNL99462.1"/>
    <property type="molecule type" value="Genomic_DNA"/>
</dbReference>
<dbReference type="AlphaFoldDB" id="A0A5C4U6E0"/>
<reference evidence="9 10" key="1">
    <citation type="submission" date="2019-06" db="EMBL/GenBank/DDBJ databases">
        <authorList>
            <person name="Li J."/>
        </authorList>
    </citation>
    <scope>NUCLEOTIDE SEQUENCE [LARGE SCALE GENOMIC DNA]</scope>
    <source>
        <strain evidence="9 10">LMG 28165</strain>
    </source>
</reference>
<feature type="transmembrane region" description="Helical" evidence="7">
    <location>
        <begin position="197"/>
        <end position="216"/>
    </location>
</feature>
<sequence>MLIGIGLILIGPTPQPSNPTGMMPDDADSTRVSQIVAEQGEPGDNQAVVFFSSSSGTLDVARLQEIAQELGGPLIPNEDATAALVPTTIESSTLTGNSEAVTQLRERLNAEAPQGVSVKVTGPAAISADLSAVFEGANVTLLAVTGLIVAVLLIFTYRSPVLWIIPLAVIGVADRVAATAFTWVLGALGMTWNESTAGIVSVLVFGAGTNYALLLISRYRDELTQQADRFAAMATALRPTATTVVASGGTVIVGVACLLLSATPANRGLGGAAMVGILIAMFFVLAALPGALVACGRWVFWPRRPEPGTQVTHGVWAKVADYVAARPVKVASVTLIGLLAAAAGYPFASVGLKQEDQFISTPESVTAAAELREAFPENNATPARVLTTEPERVTQELTAAGITATPPEQLGEWTSIQATASPEGTELVPAIRDAVAGTDTLVGGQDAQLIDAARFAAQDRTLIFPLVLLVILAALMVLLRSVLGPVIMVASVLLTNLAALGLGWWVSTGIFGFERFAETTPLYSFVFLVALGIDYSIFLITRTREEAATAGTRDGVRTAVAATGGVITSAGILLAAVFAALGVLPLVALAQIGVVIFVGVLLDTLVVRPLLIPALVMVLGEKFWWPGGVEKRETT</sequence>
<evidence type="ECO:0000256" key="5">
    <source>
        <dbReference type="ARBA" id="ARBA00022989"/>
    </source>
</evidence>
<comment type="similarity">
    <text evidence="2">Belongs to the resistance-nodulation-cell division (RND) (TC 2.A.6) family. MmpL subfamily.</text>
</comment>
<dbReference type="Proteomes" id="UP000312032">
    <property type="component" value="Unassembled WGS sequence"/>
</dbReference>
<feature type="transmembrane region" description="Helical" evidence="7">
    <location>
        <begin position="486"/>
        <end position="507"/>
    </location>
</feature>
<evidence type="ECO:0000256" key="1">
    <source>
        <dbReference type="ARBA" id="ARBA00004651"/>
    </source>
</evidence>
<evidence type="ECO:0000256" key="3">
    <source>
        <dbReference type="ARBA" id="ARBA00022475"/>
    </source>
</evidence>
<feature type="transmembrane region" description="Helical" evidence="7">
    <location>
        <begin position="462"/>
        <end position="479"/>
    </location>
</feature>
<evidence type="ECO:0000256" key="4">
    <source>
        <dbReference type="ARBA" id="ARBA00022692"/>
    </source>
</evidence>
<dbReference type="GO" id="GO:0005886">
    <property type="term" value="C:plasma membrane"/>
    <property type="evidence" value="ECO:0007669"/>
    <property type="project" value="UniProtKB-SubCell"/>
</dbReference>
<organism evidence="9 10">
    <name type="scientific">Corynebacterium tapiri</name>
    <dbReference type="NCBI Taxonomy" id="1448266"/>
    <lineage>
        <taxon>Bacteria</taxon>
        <taxon>Bacillati</taxon>
        <taxon>Actinomycetota</taxon>
        <taxon>Actinomycetes</taxon>
        <taxon>Mycobacteriales</taxon>
        <taxon>Corynebacteriaceae</taxon>
        <taxon>Corynebacterium</taxon>
    </lineage>
</organism>
<keyword evidence="3" id="KW-1003">Cell membrane</keyword>
<dbReference type="PANTHER" id="PTHR33406">
    <property type="entry name" value="MEMBRANE PROTEIN MJ1562-RELATED"/>
    <property type="match status" value="1"/>
</dbReference>
<proteinExistence type="inferred from homology"/>
<evidence type="ECO:0000256" key="2">
    <source>
        <dbReference type="ARBA" id="ARBA00010157"/>
    </source>
</evidence>
<dbReference type="SUPFAM" id="SSF82866">
    <property type="entry name" value="Multidrug efflux transporter AcrB transmembrane domain"/>
    <property type="match status" value="2"/>
</dbReference>
<dbReference type="InterPro" id="IPR004869">
    <property type="entry name" value="MMPL_dom"/>
</dbReference>
<accession>A0A5C4U6E0</accession>
<evidence type="ECO:0000259" key="8">
    <source>
        <dbReference type="Pfam" id="PF03176"/>
    </source>
</evidence>
<feature type="transmembrane region" description="Helical" evidence="7">
    <location>
        <begin position="162"/>
        <end position="185"/>
    </location>
</feature>
<keyword evidence="6 7" id="KW-0472">Membrane</keyword>
<evidence type="ECO:0000256" key="6">
    <source>
        <dbReference type="ARBA" id="ARBA00023136"/>
    </source>
</evidence>
<feature type="transmembrane region" description="Helical" evidence="7">
    <location>
        <begin position="560"/>
        <end position="581"/>
    </location>
</feature>
<keyword evidence="10" id="KW-1185">Reference proteome</keyword>
<feature type="transmembrane region" description="Helical" evidence="7">
    <location>
        <begin position="587"/>
        <end position="607"/>
    </location>
</feature>
<gene>
    <name evidence="9" type="ORF">FHE74_03200</name>
</gene>
<feature type="transmembrane region" description="Helical" evidence="7">
    <location>
        <begin position="273"/>
        <end position="295"/>
    </location>
</feature>
<evidence type="ECO:0000313" key="9">
    <source>
        <dbReference type="EMBL" id="TNL99462.1"/>
    </source>
</evidence>
<comment type="subcellular location">
    <subcellularLocation>
        <location evidence="1">Cell membrane</location>
        <topology evidence="1">Multi-pass membrane protein</topology>
    </subcellularLocation>
</comment>
<feature type="transmembrane region" description="Helical" evidence="7">
    <location>
        <begin position="522"/>
        <end position="540"/>
    </location>
</feature>